<feature type="compositionally biased region" description="Polar residues" evidence="1">
    <location>
        <begin position="618"/>
        <end position="633"/>
    </location>
</feature>
<dbReference type="RefSeq" id="XP_031560161.1">
    <property type="nucleotide sequence ID" value="XM_031704301.1"/>
</dbReference>
<dbReference type="GeneID" id="116296284"/>
<evidence type="ECO:0000256" key="1">
    <source>
        <dbReference type="SAM" id="MobiDB-lite"/>
    </source>
</evidence>
<dbReference type="PANTHER" id="PTHR21481:SF0">
    <property type="entry name" value="PROTEIN CLEC16A"/>
    <property type="match status" value="1"/>
</dbReference>
<evidence type="ECO:0000313" key="3">
    <source>
        <dbReference type="Proteomes" id="UP000515163"/>
    </source>
</evidence>
<dbReference type="GO" id="GO:0005770">
    <property type="term" value="C:late endosome"/>
    <property type="evidence" value="ECO:0007669"/>
    <property type="project" value="TreeGrafter"/>
</dbReference>
<protein>
    <submittedName>
        <fullName evidence="4">Protein CLEC16A-like</fullName>
    </submittedName>
</protein>
<dbReference type="GO" id="GO:0007034">
    <property type="term" value="P:vacuolar transport"/>
    <property type="evidence" value="ECO:0007669"/>
    <property type="project" value="TreeGrafter"/>
</dbReference>
<feature type="compositionally biased region" description="Basic residues" evidence="1">
    <location>
        <begin position="775"/>
        <end position="800"/>
    </location>
</feature>
<dbReference type="GO" id="GO:0005794">
    <property type="term" value="C:Golgi apparatus"/>
    <property type="evidence" value="ECO:0007669"/>
    <property type="project" value="TreeGrafter"/>
</dbReference>
<gene>
    <name evidence="4" type="primary">LOC116296284</name>
</gene>
<feature type="compositionally biased region" description="Polar residues" evidence="1">
    <location>
        <begin position="580"/>
        <end position="590"/>
    </location>
</feature>
<dbReference type="InParanoid" id="A0A6P8HXS2"/>
<dbReference type="Pfam" id="PF19439">
    <property type="entry name" value="CLEC16A_C"/>
    <property type="match status" value="1"/>
</dbReference>
<dbReference type="InterPro" id="IPR045820">
    <property type="entry name" value="CLEC16A/TT9_C"/>
</dbReference>
<dbReference type="AlphaFoldDB" id="A0A6P8HXS2"/>
<dbReference type="PANTHER" id="PTHR21481">
    <property type="entry name" value="PROTEIN CLEC16A"/>
    <property type="match status" value="1"/>
</dbReference>
<dbReference type="GO" id="GO:1901096">
    <property type="term" value="P:regulation of autophagosome maturation"/>
    <property type="evidence" value="ECO:0007669"/>
    <property type="project" value="TreeGrafter"/>
</dbReference>
<reference evidence="4" key="1">
    <citation type="submission" date="2025-08" db="UniProtKB">
        <authorList>
            <consortium name="RefSeq"/>
        </authorList>
    </citation>
    <scope>IDENTIFICATION</scope>
    <source>
        <tissue evidence="4">Tentacle</tissue>
    </source>
</reference>
<feature type="region of interest" description="Disordered" evidence="1">
    <location>
        <begin position="690"/>
        <end position="709"/>
    </location>
</feature>
<sequence length="800" mass="89654">ILLIMSYPPLVSSLVDIILNGDEVDPGATPEASPLPLKKAVSKASSSASIRTFQCPEQTLEESLVAYGVNTEGYMFLGKSSMISLSRDRPKTVHVANSKFYIKEKRKMEGGFLEEKIDDPISTVATKLSGITVPVTDTPLGETNSEVDSLGSVTPTQPHTTDERPVKGQNKELFTKASRIPVKSFVRRSKDFEPDRLFFDTLRSSLECTENDGEALFALCLIYAAIQNKGVDKKLLHSAGISSVKERVPYNEELVDDIIRVIEQGCRNGSRVRTVTVEMAIIVIKELVLYRQDDETEAYLHDRHLALVENIREASTLQLRHYYKEDEIFLDMFEDEYRQMKMKPLNIVHLMMDATLLLPITGTPLTGIEFSKRLPCGEVEHTRRAIRVFLMMRDLCLTLLKKTETRLPLSKVEYSVHLEDVLDLNNSDLISCTVQMEDKIVRRFLVIDEAQFILVEPDTSKLGWGVVKFVARLQDVETAPDKEDSRSLFITIHQPFTARSLAKVRSRPILSAKFIFDDYIRCMSAKQRLQRRRTMLKQNKLHNIAQLLELPAMATPPAHYYTITPPSYINLGSGKPYVVSPSSSQDSGQTGRERTGLESRDRADAFTTISGPEDCWSPSANRNKPRTTSQAQALAQVLEQSPPPGNNGVAEMRVSDNTIRTRSTSVEEEAEEALDMESTNGQNPLLARVREQESISDSSSSEPSSRRESIDNLRELRLIKFKSHSAPPTPRGGRHPPPLGSCDFGDINLLSIPCLSDPAFYVSKGLDEISNKNSAPKKTKSAGKKSNRKKRGHSRRRVTK</sequence>
<feature type="compositionally biased region" description="Polar residues" evidence="1">
    <location>
        <begin position="655"/>
        <end position="664"/>
    </location>
</feature>
<keyword evidence="3" id="KW-1185">Reference proteome</keyword>
<organism evidence="3 4">
    <name type="scientific">Actinia tenebrosa</name>
    <name type="common">Australian red waratah sea anemone</name>
    <dbReference type="NCBI Taxonomy" id="6105"/>
    <lineage>
        <taxon>Eukaryota</taxon>
        <taxon>Metazoa</taxon>
        <taxon>Cnidaria</taxon>
        <taxon>Anthozoa</taxon>
        <taxon>Hexacorallia</taxon>
        <taxon>Actiniaria</taxon>
        <taxon>Actiniidae</taxon>
        <taxon>Actinia</taxon>
    </lineage>
</organism>
<dbReference type="InterPro" id="IPR039272">
    <property type="entry name" value="CLEC16A/TT9"/>
</dbReference>
<dbReference type="Proteomes" id="UP000515163">
    <property type="component" value="Unplaced"/>
</dbReference>
<feature type="region of interest" description="Disordered" evidence="1">
    <location>
        <begin position="767"/>
        <end position="800"/>
    </location>
</feature>
<dbReference type="FunCoup" id="A0A6P8HXS2">
    <property type="interactions" value="2371"/>
</dbReference>
<evidence type="ECO:0000313" key="4">
    <source>
        <dbReference type="RefSeq" id="XP_031560161.1"/>
    </source>
</evidence>
<dbReference type="GO" id="GO:0016197">
    <property type="term" value="P:endosomal transport"/>
    <property type="evidence" value="ECO:0007669"/>
    <property type="project" value="TreeGrafter"/>
</dbReference>
<evidence type="ECO:0000259" key="2">
    <source>
        <dbReference type="Pfam" id="PF19439"/>
    </source>
</evidence>
<feature type="compositionally biased region" description="Polar residues" evidence="1">
    <location>
        <begin position="141"/>
        <end position="159"/>
    </location>
</feature>
<dbReference type="KEGG" id="aten:116296284"/>
<dbReference type="OrthoDB" id="5981281at2759"/>
<feature type="domain" description="CLEC16A/TT9 C-terminal" evidence="2">
    <location>
        <begin position="2"/>
        <end position="675"/>
    </location>
</feature>
<feature type="compositionally biased region" description="Basic and acidic residues" evidence="1">
    <location>
        <begin position="591"/>
        <end position="604"/>
    </location>
</feature>
<feature type="region of interest" description="Disordered" evidence="1">
    <location>
        <begin position="135"/>
        <end position="166"/>
    </location>
</feature>
<accession>A0A6P8HXS2</accession>
<feature type="non-terminal residue" evidence="4">
    <location>
        <position position="1"/>
    </location>
</feature>
<proteinExistence type="predicted"/>
<name>A0A6P8HXS2_ACTTE</name>
<feature type="region of interest" description="Disordered" evidence="1">
    <location>
        <begin position="578"/>
        <end position="666"/>
    </location>
</feature>